<reference evidence="1 2" key="2">
    <citation type="submission" date="2018-11" db="EMBL/GenBank/DDBJ databases">
        <authorList>
            <consortium name="Pathogen Informatics"/>
        </authorList>
    </citation>
    <scope>NUCLEOTIDE SEQUENCE [LARGE SCALE GENOMIC DNA]</scope>
</reference>
<evidence type="ECO:0000313" key="1">
    <source>
        <dbReference type="EMBL" id="VDP15740.1"/>
    </source>
</evidence>
<keyword evidence="2" id="KW-1185">Reference proteome</keyword>
<dbReference type="EMBL" id="UZAJ01040634">
    <property type="protein sequence ID" value="VDP15740.1"/>
    <property type="molecule type" value="Genomic_DNA"/>
</dbReference>
<dbReference type="Proteomes" id="UP000267606">
    <property type="component" value="Unassembled WGS sequence"/>
</dbReference>
<protein>
    <submittedName>
        <fullName evidence="3">Transposase</fullName>
    </submittedName>
</protein>
<gene>
    <name evidence="1" type="ORF">OFLC_LOCUS14161</name>
</gene>
<evidence type="ECO:0000313" key="3">
    <source>
        <dbReference type="WBParaSite" id="OFLC_0001416901-mRNA-1"/>
    </source>
</evidence>
<proteinExistence type="predicted"/>
<sequence>MPKIGDNQITFSITDKMTKTAFITRKFEDKKNNLIRDVLRRQDPEIQVRKIGLTTCSSTMPNNSFKRISCDVTTDIIHRGIQQFTQSSAPILSKLPVSAHQLLTEPSTYE</sequence>
<reference evidence="3" key="1">
    <citation type="submission" date="2016-06" db="UniProtKB">
        <authorList>
            <consortium name="WormBaseParasite"/>
        </authorList>
    </citation>
    <scope>IDENTIFICATION</scope>
</reference>
<dbReference type="WBParaSite" id="OFLC_0001416901-mRNA-1">
    <property type="protein sequence ID" value="OFLC_0001416901-mRNA-1"/>
    <property type="gene ID" value="OFLC_0001416901"/>
</dbReference>
<accession>A0A183I349</accession>
<organism evidence="3">
    <name type="scientific">Onchocerca flexuosa</name>
    <dbReference type="NCBI Taxonomy" id="387005"/>
    <lineage>
        <taxon>Eukaryota</taxon>
        <taxon>Metazoa</taxon>
        <taxon>Ecdysozoa</taxon>
        <taxon>Nematoda</taxon>
        <taxon>Chromadorea</taxon>
        <taxon>Rhabditida</taxon>
        <taxon>Spirurina</taxon>
        <taxon>Spiruromorpha</taxon>
        <taxon>Filarioidea</taxon>
        <taxon>Onchocercidae</taxon>
        <taxon>Onchocerca</taxon>
    </lineage>
</organism>
<evidence type="ECO:0000313" key="2">
    <source>
        <dbReference type="Proteomes" id="UP000267606"/>
    </source>
</evidence>
<dbReference type="AlphaFoldDB" id="A0A183I349"/>
<name>A0A183I349_9BILA</name>